<dbReference type="InterPro" id="IPR050126">
    <property type="entry name" value="Ap4A_hydrolase"/>
</dbReference>
<dbReference type="InterPro" id="IPR004843">
    <property type="entry name" value="Calcineurin-like_PHP"/>
</dbReference>
<evidence type="ECO:0000313" key="2">
    <source>
        <dbReference type="EMBL" id="QTA86865.1"/>
    </source>
</evidence>
<dbReference type="InterPro" id="IPR029052">
    <property type="entry name" value="Metallo-depent_PP-like"/>
</dbReference>
<organism evidence="2 3">
    <name type="scientific">Desulfonema magnum</name>
    <dbReference type="NCBI Taxonomy" id="45655"/>
    <lineage>
        <taxon>Bacteria</taxon>
        <taxon>Pseudomonadati</taxon>
        <taxon>Thermodesulfobacteriota</taxon>
        <taxon>Desulfobacteria</taxon>
        <taxon>Desulfobacterales</taxon>
        <taxon>Desulfococcaceae</taxon>
        <taxon>Desulfonema</taxon>
    </lineage>
</organism>
<accession>A0A975GMN9</accession>
<dbReference type="PANTHER" id="PTHR42850:SF7">
    <property type="entry name" value="BIS(5'-NUCLEOSYL)-TETRAPHOSPHATASE PRPE [ASYMMETRICAL]"/>
    <property type="match status" value="1"/>
</dbReference>
<dbReference type="PANTHER" id="PTHR42850">
    <property type="entry name" value="METALLOPHOSPHOESTERASE"/>
    <property type="match status" value="1"/>
</dbReference>
<dbReference type="Pfam" id="PF13671">
    <property type="entry name" value="AAA_33"/>
    <property type="match status" value="1"/>
</dbReference>
<dbReference type="Proteomes" id="UP000663722">
    <property type="component" value="Chromosome"/>
</dbReference>
<dbReference type="InterPro" id="IPR006186">
    <property type="entry name" value="Ser/Thr-sp_prot-phosphatase"/>
</dbReference>
<proteinExistence type="predicted"/>
<evidence type="ECO:0000259" key="1">
    <source>
        <dbReference type="Pfam" id="PF00149"/>
    </source>
</evidence>
<dbReference type="KEGG" id="dmm:dnm_028900"/>
<name>A0A975GMN9_9BACT</name>
<dbReference type="GO" id="GO:0005737">
    <property type="term" value="C:cytoplasm"/>
    <property type="evidence" value="ECO:0007669"/>
    <property type="project" value="TreeGrafter"/>
</dbReference>
<dbReference type="PRINTS" id="PR00114">
    <property type="entry name" value="STPHPHTASE"/>
</dbReference>
<dbReference type="GO" id="GO:0016791">
    <property type="term" value="F:phosphatase activity"/>
    <property type="evidence" value="ECO:0007669"/>
    <property type="project" value="TreeGrafter"/>
</dbReference>
<dbReference type="Pfam" id="PF00149">
    <property type="entry name" value="Metallophos"/>
    <property type="match status" value="1"/>
</dbReference>
<dbReference type="EMBL" id="CP061800">
    <property type="protein sequence ID" value="QTA86865.1"/>
    <property type="molecule type" value="Genomic_DNA"/>
</dbReference>
<feature type="domain" description="Calcineurin-like phosphoesterase" evidence="1">
    <location>
        <begin position="181"/>
        <end position="379"/>
    </location>
</feature>
<protein>
    <submittedName>
        <fullName evidence="2">Calcineurin-like phosphoesterase family protein</fullName>
    </submittedName>
</protein>
<sequence length="424" mass="48084">MKIKIPELSLVFLIGTSGSGKSTFARKHFKPTEILSSDFFRAMVSDDENDQTVTREAFEILHSIAAKRLAKARLTVADATNVQHEARRSLLALAHKYHFLPVALVLNLPLNISLERHRNRSDRHFDEAIIRQQWENLQNSVPRLKTEGFRRIYVMETPGEINNALIRREPLRSNKKNEHGPFDIIGDIHGCFDELMILIKKLGYEIRENRSSGKEEFTVTHPRGRKVIFLGDLVDRGPRIVPVLHLAMLMTKTGSAFCVPGNHEDRLMRKFSGKHVIVSHGLEQTLEQMKQEPPVFQEKVRRFVRGLSAHYVFDDGKLVVAHAGMKAEMQGRASGSVRHFAFFGETSGETDVFGPRVHHNWAARYRGKAMVVYGHTPVPEPEWLNNTINIDTGCVFGGKLTALRYPEKEIVSVPAKQTYQAPEG</sequence>
<evidence type="ECO:0000313" key="3">
    <source>
        <dbReference type="Proteomes" id="UP000663722"/>
    </source>
</evidence>
<dbReference type="InterPro" id="IPR027417">
    <property type="entry name" value="P-loop_NTPase"/>
</dbReference>
<keyword evidence="3" id="KW-1185">Reference proteome</keyword>
<dbReference type="CDD" id="cd07423">
    <property type="entry name" value="MPP_Prp_like"/>
    <property type="match status" value="1"/>
</dbReference>
<dbReference type="SUPFAM" id="SSF56300">
    <property type="entry name" value="Metallo-dependent phosphatases"/>
    <property type="match status" value="1"/>
</dbReference>
<dbReference type="RefSeq" id="WP_207682311.1">
    <property type="nucleotide sequence ID" value="NZ_CP061800.1"/>
</dbReference>
<dbReference type="Gene3D" id="3.40.50.300">
    <property type="entry name" value="P-loop containing nucleotide triphosphate hydrolases"/>
    <property type="match status" value="1"/>
</dbReference>
<gene>
    <name evidence="2" type="ORF">dnm_028900</name>
</gene>
<dbReference type="AlphaFoldDB" id="A0A975GMN9"/>
<dbReference type="SUPFAM" id="SSF52540">
    <property type="entry name" value="P-loop containing nucleoside triphosphate hydrolases"/>
    <property type="match status" value="1"/>
</dbReference>
<dbReference type="Gene3D" id="3.60.21.10">
    <property type="match status" value="1"/>
</dbReference>
<dbReference type="InterPro" id="IPR041780">
    <property type="entry name" value="MPP_PrpE-like"/>
</dbReference>
<reference evidence="2" key="1">
    <citation type="journal article" date="2021" name="Microb. Physiol.">
        <title>Proteogenomic Insights into the Physiology of Marine, Sulfate-Reducing, Filamentous Desulfonema limicola and Desulfonema magnum.</title>
        <authorList>
            <person name="Schnaars V."/>
            <person name="Wohlbrand L."/>
            <person name="Scheve S."/>
            <person name="Hinrichs C."/>
            <person name="Reinhardt R."/>
            <person name="Rabus R."/>
        </authorList>
    </citation>
    <scope>NUCLEOTIDE SEQUENCE</scope>
    <source>
        <strain evidence="2">4be13</strain>
    </source>
</reference>